<name>A0A8B8A807_CRAVI</name>
<organism evidence="2 3">
    <name type="scientific">Crassostrea virginica</name>
    <name type="common">Eastern oyster</name>
    <dbReference type="NCBI Taxonomy" id="6565"/>
    <lineage>
        <taxon>Eukaryota</taxon>
        <taxon>Metazoa</taxon>
        <taxon>Spiralia</taxon>
        <taxon>Lophotrochozoa</taxon>
        <taxon>Mollusca</taxon>
        <taxon>Bivalvia</taxon>
        <taxon>Autobranchia</taxon>
        <taxon>Pteriomorphia</taxon>
        <taxon>Ostreida</taxon>
        <taxon>Ostreoidea</taxon>
        <taxon>Ostreidae</taxon>
        <taxon>Crassostrea</taxon>
    </lineage>
</organism>
<proteinExistence type="predicted"/>
<feature type="region of interest" description="Disordered" evidence="1">
    <location>
        <begin position="89"/>
        <end position="131"/>
    </location>
</feature>
<sequence length="450" mass="50827">MCYPQMPQVQALGQQIPQVQQHQYHQLQQPQLQQQYQQHQQVQRLPQKIQQQHQPRLQQPLQLQQQQQQQQQQQVVHHIPEPVQAQPHIQLAQQQQHEQPHNAQLQPQTHVQQPKEREQQDLPPNDHPKPAQLDVIHSEILESIKIDGKEDWDAFKLKFNRLSAAHHWTTLEKRDNLRFCLTGVISELYFLMLKKKWAFHEIMQGLEVSFGLPEVAQLLEQERCAGTKTVVAPCLAGTSVHAGNPVGSISPTTNIVYAGRLEQTHDLSGAKLIPLSLKRSSELTLHNSSQGLVNSHNEFESKTAILTTSESSEKTDQRETGREVDDSMCFASGSVTKSVLAVEVNNASKSDSNMYDRTVTITGRELVNTMCFASDSVTESDPPVEVNNASETQSDRLDGATRVAWGAAIKDLPWRCLVIAFLDASSRLRIPSGLPCENKCWSVPWLCSHL</sequence>
<evidence type="ECO:0000256" key="1">
    <source>
        <dbReference type="SAM" id="MobiDB-lite"/>
    </source>
</evidence>
<protein>
    <submittedName>
        <fullName evidence="3">Uncharacterized protein LOC111100218</fullName>
    </submittedName>
</protein>
<dbReference type="KEGG" id="cvn:111100218"/>
<feature type="region of interest" description="Disordered" evidence="1">
    <location>
        <begin position="44"/>
        <end position="65"/>
    </location>
</feature>
<feature type="compositionally biased region" description="Low complexity" evidence="1">
    <location>
        <begin position="89"/>
        <end position="106"/>
    </location>
</feature>
<reference evidence="3" key="1">
    <citation type="submission" date="2025-08" db="UniProtKB">
        <authorList>
            <consortium name="RefSeq"/>
        </authorList>
    </citation>
    <scope>IDENTIFICATION</scope>
    <source>
        <tissue evidence="3">Whole sample</tissue>
    </source>
</reference>
<accession>A0A8B8A807</accession>
<feature type="compositionally biased region" description="Basic and acidic residues" evidence="1">
    <location>
        <begin position="311"/>
        <end position="324"/>
    </location>
</feature>
<dbReference type="AlphaFoldDB" id="A0A8B8A807"/>
<dbReference type="Proteomes" id="UP000694844">
    <property type="component" value="Chromosome 6"/>
</dbReference>
<evidence type="ECO:0000313" key="3">
    <source>
        <dbReference type="RefSeq" id="XP_022287586.1"/>
    </source>
</evidence>
<evidence type="ECO:0000313" key="2">
    <source>
        <dbReference type="Proteomes" id="UP000694844"/>
    </source>
</evidence>
<dbReference type="GeneID" id="111100218"/>
<keyword evidence="2" id="KW-1185">Reference proteome</keyword>
<feature type="compositionally biased region" description="Basic and acidic residues" evidence="1">
    <location>
        <begin position="113"/>
        <end position="129"/>
    </location>
</feature>
<dbReference type="RefSeq" id="XP_022287586.1">
    <property type="nucleotide sequence ID" value="XM_022431878.1"/>
</dbReference>
<gene>
    <name evidence="3" type="primary">LOC111100218</name>
</gene>
<feature type="region of interest" description="Disordered" evidence="1">
    <location>
        <begin position="304"/>
        <end position="324"/>
    </location>
</feature>